<dbReference type="Proteomes" id="UP001164712">
    <property type="component" value="Chromosome"/>
</dbReference>
<dbReference type="Gene3D" id="3.40.50.720">
    <property type="entry name" value="NAD(P)-binding Rossmann-like Domain"/>
    <property type="match status" value="1"/>
</dbReference>
<dbReference type="Pfam" id="PF02423">
    <property type="entry name" value="OCD_Mu_crystall"/>
    <property type="match status" value="1"/>
</dbReference>
<proteinExistence type="predicted"/>
<keyword evidence="2" id="KW-1185">Reference proteome</keyword>
<sequence>MKIYSQTQIVGAMEMNVAAQRLVDGFIAYSRGQVQVPPVQNFIFGQANGDCCVKSAWIEGSEHFTVKISTGFYDNPAKGLPSNDGMMLVLSAKTGQPRALLQDEGWLTCIRTALAGQIVARALAPRVITGIGILGTGVQARMQLEQLMALTSCRRLTVWGRNHMALESYREFATSLGFEVETTQDAEQVARHANLIVTTTPSREALLQRAWIQPGTHITAVGADGGGKQELDVDLVASAEVIVVDSIEQCRRYGEISHALKQGLIRQEQLIELGWLLAGETRGRENDQQITLADLTGVAVQDAQIADYAMQACAEALPGL</sequence>
<dbReference type="SUPFAM" id="SSF51735">
    <property type="entry name" value="NAD(P)-binding Rossmann-fold domains"/>
    <property type="match status" value="1"/>
</dbReference>
<dbReference type="Gene3D" id="3.30.1780.10">
    <property type="entry name" value="ornithine cyclodeaminase, domain 1"/>
    <property type="match status" value="1"/>
</dbReference>
<organism evidence="1 2">
    <name type="scientific">Rouxiella chamberiensis</name>
    <dbReference type="NCBI Taxonomy" id="1513468"/>
    <lineage>
        <taxon>Bacteria</taxon>
        <taxon>Pseudomonadati</taxon>
        <taxon>Pseudomonadota</taxon>
        <taxon>Gammaproteobacteria</taxon>
        <taxon>Enterobacterales</taxon>
        <taxon>Yersiniaceae</taxon>
        <taxon>Rouxiella</taxon>
    </lineage>
</organism>
<dbReference type="PIRSF" id="PIRSF001439">
    <property type="entry name" value="CryM"/>
    <property type="match status" value="1"/>
</dbReference>
<accession>A0ABY7HN74</accession>
<dbReference type="EMBL" id="CP114058">
    <property type="protein sequence ID" value="WAT00780.1"/>
    <property type="molecule type" value="Genomic_DNA"/>
</dbReference>
<evidence type="ECO:0000313" key="1">
    <source>
        <dbReference type="EMBL" id="WAT00780.1"/>
    </source>
</evidence>
<dbReference type="InterPro" id="IPR036291">
    <property type="entry name" value="NAD(P)-bd_dom_sf"/>
</dbReference>
<reference evidence="1" key="1">
    <citation type="submission" date="2022-12" db="EMBL/GenBank/DDBJ databases">
        <title>Complete genome sequence of an Australian strain of Rouxiella badensis DAR84756 and resolution of the R. badensis DSM100043 and R. chamberiensis DSM28324 genomes.</title>
        <authorList>
            <person name="Paul S."/>
            <person name="Anderson P.J."/>
            <person name="Maynard G."/>
            <person name="Dyall-Smith M."/>
            <person name="Kudinha T."/>
        </authorList>
    </citation>
    <scope>NUCLEOTIDE SEQUENCE</scope>
    <source>
        <strain evidence="1">DSM 28324</strain>
    </source>
</reference>
<gene>
    <name evidence="1" type="ORF">O1V66_18400</name>
</gene>
<evidence type="ECO:0000313" key="2">
    <source>
        <dbReference type="Proteomes" id="UP001164712"/>
    </source>
</evidence>
<dbReference type="PANTHER" id="PTHR13812">
    <property type="entry name" value="KETIMINE REDUCTASE MU-CRYSTALLIN"/>
    <property type="match status" value="1"/>
</dbReference>
<name>A0ABY7HN74_9GAMM</name>
<dbReference type="InterPro" id="IPR023401">
    <property type="entry name" value="ODC_N"/>
</dbReference>
<dbReference type="NCBIfam" id="NF005296">
    <property type="entry name" value="PRK06823.1"/>
    <property type="match status" value="1"/>
</dbReference>
<dbReference type="RefSeq" id="WP_045048707.1">
    <property type="nucleotide sequence ID" value="NZ_CP114058.1"/>
</dbReference>
<protein>
    <submittedName>
        <fullName evidence="1">Ornithine cyclodeaminase family protein</fullName>
    </submittedName>
</protein>
<dbReference type="PANTHER" id="PTHR13812:SF19">
    <property type="entry name" value="KETIMINE REDUCTASE MU-CRYSTALLIN"/>
    <property type="match status" value="1"/>
</dbReference>
<dbReference type="InterPro" id="IPR003462">
    <property type="entry name" value="ODC_Mu_crystall"/>
</dbReference>